<organism evidence="6 7">
    <name type="scientific">Eptatretus burgeri</name>
    <name type="common">Inshore hagfish</name>
    <dbReference type="NCBI Taxonomy" id="7764"/>
    <lineage>
        <taxon>Eukaryota</taxon>
        <taxon>Metazoa</taxon>
        <taxon>Chordata</taxon>
        <taxon>Craniata</taxon>
        <taxon>Vertebrata</taxon>
        <taxon>Cyclostomata</taxon>
        <taxon>Myxini</taxon>
        <taxon>Myxiniformes</taxon>
        <taxon>Myxinidae</taxon>
        <taxon>Eptatretinae</taxon>
        <taxon>Eptatretus</taxon>
    </lineage>
</organism>
<accession>A0A8C4NLY0</accession>
<dbReference type="InterPro" id="IPR006694">
    <property type="entry name" value="Fatty_acid_hydroxylase"/>
</dbReference>
<evidence type="ECO:0000256" key="1">
    <source>
        <dbReference type="ARBA" id="ARBA00004370"/>
    </source>
</evidence>
<evidence type="ECO:0000313" key="7">
    <source>
        <dbReference type="Proteomes" id="UP000694388"/>
    </source>
</evidence>
<evidence type="ECO:0000256" key="3">
    <source>
        <dbReference type="ARBA" id="ARBA00022989"/>
    </source>
</evidence>
<proteinExistence type="predicted"/>
<keyword evidence="3" id="KW-1133">Transmembrane helix</keyword>
<keyword evidence="7" id="KW-1185">Reference proteome</keyword>
<dbReference type="OMA" id="MVIGPSH"/>
<dbReference type="Proteomes" id="UP000694388">
    <property type="component" value="Unplaced"/>
</dbReference>
<dbReference type="PANTHER" id="PTHR11863">
    <property type="entry name" value="STEROL DESATURASE"/>
    <property type="match status" value="1"/>
</dbReference>
<dbReference type="Ensembl" id="ENSEBUT00000005495.1">
    <property type="protein sequence ID" value="ENSEBUP00000005057.1"/>
    <property type="gene ID" value="ENSEBUG00000003483.1"/>
</dbReference>
<reference evidence="6" key="1">
    <citation type="submission" date="2025-08" db="UniProtKB">
        <authorList>
            <consortium name="Ensembl"/>
        </authorList>
    </citation>
    <scope>IDENTIFICATION</scope>
</reference>
<protein>
    <submittedName>
        <fullName evidence="6">Cholesterol 25-hydroxylase like 1, tandem duplicate 1</fullName>
    </submittedName>
</protein>
<feature type="domain" description="Fatty acid hydroxylase" evidence="5">
    <location>
        <begin position="116"/>
        <end position="199"/>
    </location>
</feature>
<dbReference type="GO" id="GO:0016020">
    <property type="term" value="C:membrane"/>
    <property type="evidence" value="ECO:0007669"/>
    <property type="project" value="UniProtKB-SubCell"/>
</dbReference>
<keyword evidence="2" id="KW-0812">Transmembrane</keyword>
<sequence length="215" mass="24249">MNSSKPLLQPTWSYLLDHHSSLLHSHLFSALFSNVTLSFYHHSCLMVIGPSHWRVPRPQILGIAHRSLTERDCVVHTLLLTLFFVIPASVLQSGLRAQIELPSRAPTILEIVTGLMASLLLFDAQYFVWHCLHHACPGLYRSVHAKHHQVLQPFAWSTQFMSPYELFATGLWTAMDPIVLGLHPLTGLLFSILNVYLSVEVCFTHPLPEQLSSAI</sequence>
<dbReference type="Pfam" id="PF04116">
    <property type="entry name" value="FA_hydroxylase"/>
    <property type="match status" value="1"/>
</dbReference>
<evidence type="ECO:0000256" key="2">
    <source>
        <dbReference type="ARBA" id="ARBA00022692"/>
    </source>
</evidence>
<keyword evidence="4" id="KW-0472">Membrane</keyword>
<dbReference type="GO" id="GO:0005506">
    <property type="term" value="F:iron ion binding"/>
    <property type="evidence" value="ECO:0007669"/>
    <property type="project" value="InterPro"/>
</dbReference>
<evidence type="ECO:0000313" key="6">
    <source>
        <dbReference type="Ensembl" id="ENSEBUP00000005057.1"/>
    </source>
</evidence>
<name>A0A8C4NLY0_EPTBU</name>
<evidence type="ECO:0000259" key="5">
    <source>
        <dbReference type="Pfam" id="PF04116"/>
    </source>
</evidence>
<comment type="subcellular location">
    <subcellularLocation>
        <location evidence="1">Membrane</location>
    </subcellularLocation>
</comment>
<dbReference type="GO" id="GO:0016491">
    <property type="term" value="F:oxidoreductase activity"/>
    <property type="evidence" value="ECO:0007669"/>
    <property type="project" value="InterPro"/>
</dbReference>
<dbReference type="GO" id="GO:0008610">
    <property type="term" value="P:lipid biosynthetic process"/>
    <property type="evidence" value="ECO:0007669"/>
    <property type="project" value="InterPro"/>
</dbReference>
<dbReference type="GeneTree" id="ENSGT00940000163793"/>
<dbReference type="InterPro" id="IPR050307">
    <property type="entry name" value="Sterol_Desaturase_Related"/>
</dbReference>
<dbReference type="AlphaFoldDB" id="A0A8C4NLY0"/>
<evidence type="ECO:0000256" key="4">
    <source>
        <dbReference type="ARBA" id="ARBA00023136"/>
    </source>
</evidence>
<reference evidence="6" key="2">
    <citation type="submission" date="2025-09" db="UniProtKB">
        <authorList>
            <consortium name="Ensembl"/>
        </authorList>
    </citation>
    <scope>IDENTIFICATION</scope>
</reference>